<keyword evidence="2" id="KW-0812">Transmembrane</keyword>
<keyword evidence="2" id="KW-0472">Membrane</keyword>
<sequence length="193" mass="21648">MVPFDYPANPPIPVDFTITKGRLSLILGDLTVYDARGDRVFSVDRRRLKSADAAHTKALVDSAGNPLITLHFDIIILQGGWKGFRGNSLESKDLIFRVQTTVHSRLRTEMEVFLMGENGEGQKPDLIIKGSPYKRSCTIYMGSSIIAQTSLMYKLGKIIYGRRKFRLTVYPGADHVLVVALLVVFFQTKIIML</sequence>
<dbReference type="PANTHER" id="PTHR31087">
    <property type="match status" value="1"/>
</dbReference>
<organism evidence="3 4">
    <name type="scientific">Acorus gramineus</name>
    <name type="common">Dwarf sweet flag</name>
    <dbReference type="NCBI Taxonomy" id="55184"/>
    <lineage>
        <taxon>Eukaryota</taxon>
        <taxon>Viridiplantae</taxon>
        <taxon>Streptophyta</taxon>
        <taxon>Embryophyta</taxon>
        <taxon>Tracheophyta</taxon>
        <taxon>Spermatophyta</taxon>
        <taxon>Magnoliopsida</taxon>
        <taxon>Liliopsida</taxon>
        <taxon>Acoraceae</taxon>
        <taxon>Acorus</taxon>
    </lineage>
</organism>
<evidence type="ECO:0000313" key="4">
    <source>
        <dbReference type="Proteomes" id="UP001179952"/>
    </source>
</evidence>
<dbReference type="InterPro" id="IPR038595">
    <property type="entry name" value="LOR_sf"/>
</dbReference>
<reference evidence="3" key="2">
    <citation type="submission" date="2023-06" db="EMBL/GenBank/DDBJ databases">
        <authorList>
            <person name="Ma L."/>
            <person name="Liu K.-W."/>
            <person name="Li Z."/>
            <person name="Hsiao Y.-Y."/>
            <person name="Qi Y."/>
            <person name="Fu T."/>
            <person name="Tang G."/>
            <person name="Zhang D."/>
            <person name="Sun W.-H."/>
            <person name="Liu D.-K."/>
            <person name="Li Y."/>
            <person name="Chen G.-Z."/>
            <person name="Liu X.-D."/>
            <person name="Liao X.-Y."/>
            <person name="Jiang Y.-T."/>
            <person name="Yu X."/>
            <person name="Hao Y."/>
            <person name="Huang J."/>
            <person name="Zhao X.-W."/>
            <person name="Ke S."/>
            <person name="Chen Y.-Y."/>
            <person name="Wu W.-L."/>
            <person name="Hsu J.-L."/>
            <person name="Lin Y.-F."/>
            <person name="Huang M.-D."/>
            <person name="Li C.-Y."/>
            <person name="Huang L."/>
            <person name="Wang Z.-W."/>
            <person name="Zhao X."/>
            <person name="Zhong W.-Y."/>
            <person name="Peng D.-H."/>
            <person name="Ahmad S."/>
            <person name="Lan S."/>
            <person name="Zhang J.-S."/>
            <person name="Tsai W.-C."/>
            <person name="Van De Peer Y."/>
            <person name="Liu Z.-J."/>
        </authorList>
    </citation>
    <scope>NUCLEOTIDE SEQUENCE</scope>
    <source>
        <strain evidence="3">SCP</strain>
        <tissue evidence="3">Leaves</tissue>
    </source>
</reference>
<keyword evidence="2" id="KW-1133">Transmembrane helix</keyword>
<dbReference type="Gene3D" id="2.40.160.200">
    <property type="entry name" value="LURP1-related"/>
    <property type="match status" value="1"/>
</dbReference>
<reference evidence="3" key="1">
    <citation type="journal article" date="2023" name="Nat. Commun.">
        <title>Diploid and tetraploid genomes of Acorus and the evolution of monocots.</title>
        <authorList>
            <person name="Ma L."/>
            <person name="Liu K.W."/>
            <person name="Li Z."/>
            <person name="Hsiao Y.Y."/>
            <person name="Qi Y."/>
            <person name="Fu T."/>
            <person name="Tang G.D."/>
            <person name="Zhang D."/>
            <person name="Sun W.H."/>
            <person name="Liu D.K."/>
            <person name="Li Y."/>
            <person name="Chen G.Z."/>
            <person name="Liu X.D."/>
            <person name="Liao X.Y."/>
            <person name="Jiang Y.T."/>
            <person name="Yu X."/>
            <person name="Hao Y."/>
            <person name="Huang J."/>
            <person name="Zhao X.W."/>
            <person name="Ke S."/>
            <person name="Chen Y.Y."/>
            <person name="Wu W.L."/>
            <person name="Hsu J.L."/>
            <person name="Lin Y.F."/>
            <person name="Huang M.D."/>
            <person name="Li C.Y."/>
            <person name="Huang L."/>
            <person name="Wang Z.W."/>
            <person name="Zhao X."/>
            <person name="Zhong W.Y."/>
            <person name="Peng D.H."/>
            <person name="Ahmad S."/>
            <person name="Lan S."/>
            <person name="Zhang J.S."/>
            <person name="Tsai W.C."/>
            <person name="Van de Peer Y."/>
            <person name="Liu Z.J."/>
        </authorList>
    </citation>
    <scope>NUCLEOTIDE SEQUENCE</scope>
    <source>
        <strain evidence="3">SCP</strain>
    </source>
</reference>
<comment type="similarity">
    <text evidence="1">Belongs to the LOR family.</text>
</comment>
<evidence type="ECO:0000256" key="2">
    <source>
        <dbReference type="SAM" id="Phobius"/>
    </source>
</evidence>
<dbReference type="Pfam" id="PF04525">
    <property type="entry name" value="LOR"/>
    <property type="match status" value="1"/>
</dbReference>
<keyword evidence="4" id="KW-1185">Reference proteome</keyword>
<accession>A0AAV9ALI8</accession>
<proteinExistence type="inferred from homology"/>
<dbReference type="InterPro" id="IPR025659">
    <property type="entry name" value="Tubby-like_C"/>
</dbReference>
<dbReference type="AlphaFoldDB" id="A0AAV9ALI8"/>
<dbReference type="Proteomes" id="UP001179952">
    <property type="component" value="Unassembled WGS sequence"/>
</dbReference>
<dbReference type="SUPFAM" id="SSF54518">
    <property type="entry name" value="Tubby C-terminal domain-like"/>
    <property type="match status" value="1"/>
</dbReference>
<evidence type="ECO:0000256" key="1">
    <source>
        <dbReference type="ARBA" id="ARBA00005437"/>
    </source>
</evidence>
<evidence type="ECO:0000313" key="3">
    <source>
        <dbReference type="EMBL" id="KAK1265185.1"/>
    </source>
</evidence>
<protein>
    <submittedName>
        <fullName evidence="3">Protein LURP-one-related 7</fullName>
    </submittedName>
</protein>
<dbReference type="PANTHER" id="PTHR31087:SF85">
    <property type="entry name" value="PROTEIN LURP-ONE-RELATED 7"/>
    <property type="match status" value="1"/>
</dbReference>
<dbReference type="InterPro" id="IPR007612">
    <property type="entry name" value="LOR"/>
</dbReference>
<comment type="caution">
    <text evidence="3">The sequence shown here is derived from an EMBL/GenBank/DDBJ whole genome shotgun (WGS) entry which is preliminary data.</text>
</comment>
<dbReference type="EMBL" id="JAUJYN010000008">
    <property type="protein sequence ID" value="KAK1265185.1"/>
    <property type="molecule type" value="Genomic_DNA"/>
</dbReference>
<name>A0AAV9ALI8_ACOGR</name>
<feature type="transmembrane region" description="Helical" evidence="2">
    <location>
        <begin position="167"/>
        <end position="186"/>
    </location>
</feature>
<gene>
    <name evidence="3" type="ORF">QJS04_geneDACA017076</name>
</gene>